<gene>
    <name evidence="1" type="ORF">QE404_002750</name>
</gene>
<organism evidence="1 2">
    <name type="scientific">Chryseobacterium camelliae</name>
    <dbReference type="NCBI Taxonomy" id="1265445"/>
    <lineage>
        <taxon>Bacteria</taxon>
        <taxon>Pseudomonadati</taxon>
        <taxon>Bacteroidota</taxon>
        <taxon>Flavobacteriia</taxon>
        <taxon>Flavobacteriales</taxon>
        <taxon>Weeksellaceae</taxon>
        <taxon>Chryseobacterium group</taxon>
        <taxon>Chryseobacterium</taxon>
    </lineage>
</organism>
<dbReference type="RefSeq" id="WP_307451242.1">
    <property type="nucleotide sequence ID" value="NZ_JAUTAL010000001.1"/>
</dbReference>
<protein>
    <recommendedName>
        <fullName evidence="3">Helicase</fullName>
    </recommendedName>
</protein>
<accession>A0ABU0TKM2</accession>
<evidence type="ECO:0008006" key="3">
    <source>
        <dbReference type="Google" id="ProtNLM"/>
    </source>
</evidence>
<comment type="caution">
    <text evidence="1">The sequence shown here is derived from an EMBL/GenBank/DDBJ whole genome shotgun (WGS) entry which is preliminary data.</text>
</comment>
<evidence type="ECO:0000313" key="1">
    <source>
        <dbReference type="EMBL" id="MDQ1097603.1"/>
    </source>
</evidence>
<keyword evidence="2" id="KW-1185">Reference proteome</keyword>
<evidence type="ECO:0000313" key="2">
    <source>
        <dbReference type="Proteomes" id="UP001225072"/>
    </source>
</evidence>
<name>A0ABU0TKM2_9FLAO</name>
<dbReference type="EMBL" id="JAUTAL010000001">
    <property type="protein sequence ID" value="MDQ1097603.1"/>
    <property type="molecule type" value="Genomic_DNA"/>
</dbReference>
<sequence length="163" mass="18648">MQEIKIINQNLSREALFHALKSAGIPTNAYADLIFNHPAYNYTDAEKEISIAELTLHDLGLKDGGNFKQIEEAVQLSGYSYCPLEAAPYIRMHYRSQKIAQPKTESGHPPDSILIFSKPMLHSDDFPKGFYLRNIEGILWLRAYIASDDYFWEPDTQLIVKKL</sequence>
<dbReference type="Proteomes" id="UP001225072">
    <property type="component" value="Unassembled WGS sequence"/>
</dbReference>
<proteinExistence type="predicted"/>
<reference evidence="1 2" key="1">
    <citation type="submission" date="2023-07" db="EMBL/GenBank/DDBJ databases">
        <title>Functional and genomic diversity of the sorghum phyllosphere microbiome.</title>
        <authorList>
            <person name="Shade A."/>
        </authorList>
    </citation>
    <scope>NUCLEOTIDE SEQUENCE [LARGE SCALE GENOMIC DNA]</scope>
    <source>
        <strain evidence="1 2">SORGH_AS_1064</strain>
    </source>
</reference>